<organism evidence="9 10">
    <name type="scientific">Nocardioides piscis</name>
    <dbReference type="NCBI Taxonomy" id="2714938"/>
    <lineage>
        <taxon>Bacteria</taxon>
        <taxon>Bacillati</taxon>
        <taxon>Actinomycetota</taxon>
        <taxon>Actinomycetes</taxon>
        <taxon>Propionibacteriales</taxon>
        <taxon>Nocardioidaceae</taxon>
        <taxon>Nocardioides</taxon>
    </lineage>
</organism>
<sequence length="315" mass="33287">MTTTLGLLLFGVGLGVLGPRRLERSSWLTRSPLLGILAWLTLSLTVFVSFVWAGVTVAAHAMPDGGWLGSAVHACSVLLSEEGVWKQSPVIPALGAALSFGAVGALFGAVQIARRRERSQLRRKRDLLEVVCAPHSEPDVMVLEHHVPSVFCLPGGRGASVVVSRGALDCLSESQLQQVLAHERAHLASRHHLILRWADAFAVVLRGRLGSAQARIRIAELVEMHADDAAGRHNRRDLAEAVIALAGGAHPTGALGAGGSALSRVRRLTAPVKPISQVARGGILLSLLTMVLAPGIIALTPGLSAIFVDACPFFF</sequence>
<comment type="cofactor">
    <cofactor evidence="6">
        <name>Zn(2+)</name>
        <dbReference type="ChEBI" id="CHEBI:29105"/>
    </cofactor>
    <text evidence="6">Binds 1 zinc ion per subunit.</text>
</comment>
<dbReference type="Pfam" id="PF01435">
    <property type="entry name" value="Peptidase_M48"/>
    <property type="match status" value="1"/>
</dbReference>
<dbReference type="CDD" id="cd07326">
    <property type="entry name" value="M56_BlaR1_MecR1_like"/>
    <property type="match status" value="1"/>
</dbReference>
<evidence type="ECO:0000313" key="9">
    <source>
        <dbReference type="EMBL" id="QIK75774.1"/>
    </source>
</evidence>
<feature type="transmembrane region" description="Helical" evidence="7">
    <location>
        <begin position="34"/>
        <end position="55"/>
    </location>
</feature>
<keyword evidence="1 6" id="KW-0645">Protease</keyword>
<feature type="domain" description="Peptidase M48" evidence="8">
    <location>
        <begin position="127"/>
        <end position="195"/>
    </location>
</feature>
<dbReference type="Gene3D" id="3.30.2010.10">
    <property type="entry name" value="Metalloproteases ('zincins'), catalytic domain"/>
    <property type="match status" value="1"/>
</dbReference>
<dbReference type="PANTHER" id="PTHR34978:SF3">
    <property type="entry name" value="SLR0241 PROTEIN"/>
    <property type="match status" value="1"/>
</dbReference>
<keyword evidence="7" id="KW-1133">Transmembrane helix</keyword>
<evidence type="ECO:0000256" key="7">
    <source>
        <dbReference type="SAM" id="Phobius"/>
    </source>
</evidence>
<evidence type="ECO:0000259" key="8">
    <source>
        <dbReference type="Pfam" id="PF01435"/>
    </source>
</evidence>
<comment type="similarity">
    <text evidence="6">Belongs to the peptidase M48 family.</text>
</comment>
<keyword evidence="4 6" id="KW-0862">Zinc</keyword>
<evidence type="ECO:0000256" key="2">
    <source>
        <dbReference type="ARBA" id="ARBA00022723"/>
    </source>
</evidence>
<keyword evidence="2" id="KW-0479">Metal-binding</keyword>
<keyword evidence="7" id="KW-0472">Membrane</keyword>
<protein>
    <submittedName>
        <fullName evidence="9">M56 family metallopeptidase</fullName>
    </submittedName>
</protein>
<evidence type="ECO:0000256" key="6">
    <source>
        <dbReference type="RuleBase" id="RU003983"/>
    </source>
</evidence>
<keyword evidence="5 6" id="KW-0482">Metalloprotease</keyword>
<gene>
    <name evidence="9" type="ORF">G7071_10320</name>
</gene>
<dbReference type="GO" id="GO:0046872">
    <property type="term" value="F:metal ion binding"/>
    <property type="evidence" value="ECO:0007669"/>
    <property type="project" value="UniProtKB-KW"/>
</dbReference>
<evidence type="ECO:0000313" key="10">
    <source>
        <dbReference type="Proteomes" id="UP000502035"/>
    </source>
</evidence>
<keyword evidence="3 6" id="KW-0378">Hydrolase</keyword>
<dbReference type="GO" id="GO:0006508">
    <property type="term" value="P:proteolysis"/>
    <property type="evidence" value="ECO:0007669"/>
    <property type="project" value="UniProtKB-KW"/>
</dbReference>
<dbReference type="GO" id="GO:0004222">
    <property type="term" value="F:metalloendopeptidase activity"/>
    <property type="evidence" value="ECO:0007669"/>
    <property type="project" value="InterPro"/>
</dbReference>
<dbReference type="PANTHER" id="PTHR34978">
    <property type="entry name" value="POSSIBLE SENSOR-TRANSDUCER PROTEIN BLAR"/>
    <property type="match status" value="1"/>
</dbReference>
<dbReference type="EMBL" id="CP049866">
    <property type="protein sequence ID" value="QIK75774.1"/>
    <property type="molecule type" value="Genomic_DNA"/>
</dbReference>
<evidence type="ECO:0000256" key="4">
    <source>
        <dbReference type="ARBA" id="ARBA00022833"/>
    </source>
</evidence>
<feature type="transmembrane region" description="Helical" evidence="7">
    <location>
        <begin position="283"/>
        <end position="308"/>
    </location>
</feature>
<feature type="transmembrane region" description="Helical" evidence="7">
    <location>
        <begin position="90"/>
        <end position="113"/>
    </location>
</feature>
<accession>A0A6G7YFU7</accession>
<evidence type="ECO:0000256" key="3">
    <source>
        <dbReference type="ARBA" id="ARBA00022801"/>
    </source>
</evidence>
<name>A0A6G7YFU7_9ACTN</name>
<dbReference type="KEGG" id="npi:G7071_10320"/>
<keyword evidence="7" id="KW-0812">Transmembrane</keyword>
<dbReference type="InterPro" id="IPR001915">
    <property type="entry name" value="Peptidase_M48"/>
</dbReference>
<reference evidence="9 10" key="1">
    <citation type="submission" date="2020-03" db="EMBL/GenBank/DDBJ databases">
        <title>Nocardioides sp. nov., isolated from fish.</title>
        <authorList>
            <person name="Hyun D.-W."/>
            <person name="Bae J.-W."/>
        </authorList>
    </citation>
    <scope>NUCLEOTIDE SEQUENCE [LARGE SCALE GENOMIC DNA]</scope>
    <source>
        <strain evidence="9 10">HDW12A</strain>
    </source>
</reference>
<proteinExistence type="inferred from homology"/>
<dbReference type="RefSeq" id="WP_051204134.1">
    <property type="nucleotide sequence ID" value="NZ_CP049866.1"/>
</dbReference>
<dbReference type="Proteomes" id="UP000502035">
    <property type="component" value="Chromosome"/>
</dbReference>
<dbReference type="AlphaFoldDB" id="A0A6G7YFU7"/>
<evidence type="ECO:0000256" key="1">
    <source>
        <dbReference type="ARBA" id="ARBA00022670"/>
    </source>
</evidence>
<keyword evidence="10" id="KW-1185">Reference proteome</keyword>
<evidence type="ECO:0000256" key="5">
    <source>
        <dbReference type="ARBA" id="ARBA00023049"/>
    </source>
</evidence>
<dbReference type="InterPro" id="IPR052173">
    <property type="entry name" value="Beta-lactam_resp_regulator"/>
</dbReference>